<keyword evidence="4" id="KW-1185">Reference proteome</keyword>
<dbReference type="PANTHER" id="PTHR11200:SF275">
    <property type="entry name" value="LD06095P"/>
    <property type="match status" value="1"/>
</dbReference>
<dbReference type="OrthoDB" id="405996at2759"/>
<dbReference type="GO" id="GO:0046856">
    <property type="term" value="P:phosphatidylinositol dephosphorylation"/>
    <property type="evidence" value="ECO:0007669"/>
    <property type="project" value="InterPro"/>
</dbReference>
<feature type="region of interest" description="Disordered" evidence="1">
    <location>
        <begin position="22"/>
        <end position="172"/>
    </location>
</feature>
<sequence>MRARLSCSSTIEGDECAEEFLSALASGGPELDPPYSDRDVHPPKPPPVTFPKRPHSNPRAVHPATDDPVPVRDHAPAPGPISNAATTSPSQSFHTSTSSLDPPRPLPQLTTDPAAAASSSSLRRATRLVPIGVDRGAEGDNAAAEDVDSESSGSGAEGERRHGHLLKPPPPFPNRAFPPVPLRVDAPSTTALSAIRSTINRSFSDLKRLLTDAFIVRGREDPKFEVLRVGIVTWNMNGRLPTADLVPLLGDSTRPAPFAGCHLLAIGTQECLASIERSMLFRSKEEWEKRLVECVGDRYILVRAETLVAVHLAVFVLKGFEHCVE</sequence>
<accession>A0A4P9WID5</accession>
<dbReference type="EMBL" id="KZ994597">
    <property type="protein sequence ID" value="RKO92534.1"/>
    <property type="molecule type" value="Genomic_DNA"/>
</dbReference>
<gene>
    <name evidence="3" type="ORF">BDK51DRAFT_41166</name>
</gene>
<evidence type="ECO:0000313" key="4">
    <source>
        <dbReference type="Proteomes" id="UP000269721"/>
    </source>
</evidence>
<protein>
    <recommendedName>
        <fullName evidence="2">Inositol polyphosphate-related phosphatase domain-containing protein</fullName>
    </recommendedName>
</protein>
<dbReference type="GO" id="GO:0004439">
    <property type="term" value="F:phosphatidylinositol-4,5-bisphosphate 5-phosphatase activity"/>
    <property type="evidence" value="ECO:0007669"/>
    <property type="project" value="TreeGrafter"/>
</dbReference>
<dbReference type="Proteomes" id="UP000269721">
    <property type="component" value="Unassembled WGS sequence"/>
</dbReference>
<dbReference type="InterPro" id="IPR046985">
    <property type="entry name" value="IP5"/>
</dbReference>
<organism evidence="3 4">
    <name type="scientific">Blyttiomyces helicus</name>
    <dbReference type="NCBI Taxonomy" id="388810"/>
    <lineage>
        <taxon>Eukaryota</taxon>
        <taxon>Fungi</taxon>
        <taxon>Fungi incertae sedis</taxon>
        <taxon>Chytridiomycota</taxon>
        <taxon>Chytridiomycota incertae sedis</taxon>
        <taxon>Chytridiomycetes</taxon>
        <taxon>Chytridiomycetes incertae sedis</taxon>
        <taxon>Blyttiomyces</taxon>
    </lineage>
</organism>
<dbReference type="Pfam" id="PF22669">
    <property type="entry name" value="Exo_endo_phos2"/>
    <property type="match status" value="1"/>
</dbReference>
<feature type="compositionally biased region" description="Low complexity" evidence="1">
    <location>
        <begin position="86"/>
        <end position="99"/>
    </location>
</feature>
<dbReference type="PANTHER" id="PTHR11200">
    <property type="entry name" value="INOSITOL 5-PHOSPHATASE"/>
    <property type="match status" value="1"/>
</dbReference>
<evidence type="ECO:0000256" key="1">
    <source>
        <dbReference type="SAM" id="MobiDB-lite"/>
    </source>
</evidence>
<name>A0A4P9WID5_9FUNG</name>
<dbReference type="AlphaFoldDB" id="A0A4P9WID5"/>
<dbReference type="InterPro" id="IPR036691">
    <property type="entry name" value="Endo/exonu/phosph_ase_sf"/>
</dbReference>
<feature type="non-terminal residue" evidence="3">
    <location>
        <position position="325"/>
    </location>
</feature>
<reference evidence="4" key="1">
    <citation type="journal article" date="2018" name="Nat. Microbiol.">
        <title>Leveraging single-cell genomics to expand the fungal tree of life.</title>
        <authorList>
            <person name="Ahrendt S.R."/>
            <person name="Quandt C.A."/>
            <person name="Ciobanu D."/>
            <person name="Clum A."/>
            <person name="Salamov A."/>
            <person name="Andreopoulos B."/>
            <person name="Cheng J.F."/>
            <person name="Woyke T."/>
            <person name="Pelin A."/>
            <person name="Henrissat B."/>
            <person name="Reynolds N.K."/>
            <person name="Benny G.L."/>
            <person name="Smith M.E."/>
            <person name="James T.Y."/>
            <person name="Grigoriev I.V."/>
        </authorList>
    </citation>
    <scope>NUCLEOTIDE SEQUENCE [LARGE SCALE GENOMIC DNA]</scope>
</reference>
<proteinExistence type="predicted"/>
<feature type="domain" description="Inositol polyphosphate-related phosphatase" evidence="2">
    <location>
        <begin position="232"/>
        <end position="317"/>
    </location>
</feature>
<dbReference type="InterPro" id="IPR000300">
    <property type="entry name" value="IPPc"/>
</dbReference>
<evidence type="ECO:0000259" key="2">
    <source>
        <dbReference type="Pfam" id="PF22669"/>
    </source>
</evidence>
<evidence type="ECO:0000313" key="3">
    <source>
        <dbReference type="EMBL" id="RKO92534.1"/>
    </source>
</evidence>
<dbReference type="Gene3D" id="3.60.10.10">
    <property type="entry name" value="Endonuclease/exonuclease/phosphatase"/>
    <property type="match status" value="1"/>
</dbReference>